<organism evidence="1 2">
    <name type="scientific">Roridomyces roridus</name>
    <dbReference type="NCBI Taxonomy" id="1738132"/>
    <lineage>
        <taxon>Eukaryota</taxon>
        <taxon>Fungi</taxon>
        <taxon>Dikarya</taxon>
        <taxon>Basidiomycota</taxon>
        <taxon>Agaricomycotina</taxon>
        <taxon>Agaricomycetes</taxon>
        <taxon>Agaricomycetidae</taxon>
        <taxon>Agaricales</taxon>
        <taxon>Marasmiineae</taxon>
        <taxon>Mycenaceae</taxon>
        <taxon>Roridomyces</taxon>
    </lineage>
</organism>
<evidence type="ECO:0000313" key="2">
    <source>
        <dbReference type="Proteomes" id="UP001221142"/>
    </source>
</evidence>
<dbReference type="EMBL" id="JARKIF010000024">
    <property type="protein sequence ID" value="KAJ7615571.1"/>
    <property type="molecule type" value="Genomic_DNA"/>
</dbReference>
<dbReference type="Proteomes" id="UP001221142">
    <property type="component" value="Unassembled WGS sequence"/>
</dbReference>
<proteinExistence type="predicted"/>
<name>A0AAD7BBF0_9AGAR</name>
<gene>
    <name evidence="1" type="ORF">FB45DRAFT_801990</name>
</gene>
<dbReference type="SUPFAM" id="SSF52047">
    <property type="entry name" value="RNI-like"/>
    <property type="match status" value="1"/>
</dbReference>
<dbReference type="InterPro" id="IPR032675">
    <property type="entry name" value="LRR_dom_sf"/>
</dbReference>
<reference evidence="1" key="1">
    <citation type="submission" date="2023-03" db="EMBL/GenBank/DDBJ databases">
        <title>Massive genome expansion in bonnet fungi (Mycena s.s.) driven by repeated elements and novel gene families across ecological guilds.</title>
        <authorList>
            <consortium name="Lawrence Berkeley National Laboratory"/>
            <person name="Harder C.B."/>
            <person name="Miyauchi S."/>
            <person name="Viragh M."/>
            <person name="Kuo A."/>
            <person name="Thoen E."/>
            <person name="Andreopoulos B."/>
            <person name="Lu D."/>
            <person name="Skrede I."/>
            <person name="Drula E."/>
            <person name="Henrissat B."/>
            <person name="Morin E."/>
            <person name="Kohler A."/>
            <person name="Barry K."/>
            <person name="LaButti K."/>
            <person name="Morin E."/>
            <person name="Salamov A."/>
            <person name="Lipzen A."/>
            <person name="Mereny Z."/>
            <person name="Hegedus B."/>
            <person name="Baldrian P."/>
            <person name="Stursova M."/>
            <person name="Weitz H."/>
            <person name="Taylor A."/>
            <person name="Grigoriev I.V."/>
            <person name="Nagy L.G."/>
            <person name="Martin F."/>
            <person name="Kauserud H."/>
        </authorList>
    </citation>
    <scope>NUCLEOTIDE SEQUENCE</scope>
    <source>
        <strain evidence="1">9284</strain>
    </source>
</reference>
<evidence type="ECO:0000313" key="1">
    <source>
        <dbReference type="EMBL" id="KAJ7615571.1"/>
    </source>
</evidence>
<dbReference type="AlphaFoldDB" id="A0AAD7BBF0"/>
<accession>A0AAD7BBF0</accession>
<dbReference type="Gene3D" id="3.80.10.10">
    <property type="entry name" value="Ribonuclease Inhibitor"/>
    <property type="match status" value="1"/>
</dbReference>
<comment type="caution">
    <text evidence="1">The sequence shown here is derived from an EMBL/GenBank/DDBJ whole genome shotgun (WGS) entry which is preliminary data.</text>
</comment>
<evidence type="ECO:0008006" key="3">
    <source>
        <dbReference type="Google" id="ProtNLM"/>
    </source>
</evidence>
<sequence>MASEPDLLPDLDCEKQVPNTTPDIVTRLPFEISSDIFVQCLPHPISLHASQPPTLFLSICRGWRAIALATHALWTDVSDQDTFTHIFPDILDRWLSRSGNLPLSLSIHRGAVEDKISSRARRVQTLVNAHAHRVQSLDLVLGSNPSGWTTPAFSALTELTVCGRGDNGSNFFEAMALMSAAPNLEQCTLANLFQYNTHPAVQDNYVTTLPSLRHLHLGRATSMSTARVLSYFTLPALQTLIVSRFDITLAEFKAFLLRSKPPLRSLHLELSSNGRGLAECLQLLSPTLEELEFGSFSYGEAEDVFPVLRTFPLQLKDLTLRWQWVNSWHYELVLEALILRRGYLRSFKLEAKAGERPSQEIAQRMRQLAEEGMEIHVGTGELNFI</sequence>
<keyword evidence="2" id="KW-1185">Reference proteome</keyword>
<protein>
    <recommendedName>
        <fullName evidence="3">F-box domain-containing protein</fullName>
    </recommendedName>
</protein>